<sequence>MKFYQELTLIPDPEIPLNAIWAALYPQLHIGLADVYNQHGINTIGVSFPRYHMSLQMAHNTLGNKLRLFAPDEATLAKLNIEKWLERLTDYIHIKKPAPVPEQTSHVVVKRYRYRPIEQQAKRHAERHNISYEAALKHCQTHRHAEIFPPFIKMKSESNAQPHPLVILQTAAMQAKKGHYNSYGFSQNGSTVPNW</sequence>
<evidence type="ECO:0000313" key="2">
    <source>
        <dbReference type="Proteomes" id="UP000254601"/>
    </source>
</evidence>
<dbReference type="InterPro" id="IPR013396">
    <property type="entry name" value="CRISPR-assoc_prot_Csy4"/>
</dbReference>
<dbReference type="GO" id="GO:0004519">
    <property type="term" value="F:endonuclease activity"/>
    <property type="evidence" value="ECO:0007669"/>
    <property type="project" value="InterPro"/>
</dbReference>
<dbReference type="CDD" id="cd09739">
    <property type="entry name" value="Cas6_I-F"/>
    <property type="match status" value="1"/>
</dbReference>
<keyword evidence="2" id="KW-1185">Reference proteome</keyword>
<dbReference type="Pfam" id="PF09618">
    <property type="entry name" value="Cas_Csy4"/>
    <property type="match status" value="1"/>
</dbReference>
<dbReference type="Gene3D" id="3.30.70.2540">
    <property type="entry name" value="CRISPR-associated endoribonuclease Cas6/Csy4"/>
    <property type="match status" value="1"/>
</dbReference>
<proteinExistence type="predicted"/>
<dbReference type="Proteomes" id="UP000254601">
    <property type="component" value="Unassembled WGS sequence"/>
</dbReference>
<evidence type="ECO:0000313" key="1">
    <source>
        <dbReference type="EMBL" id="SUO95039.1"/>
    </source>
</evidence>
<dbReference type="RefSeq" id="WP_072577010.1">
    <property type="nucleotide sequence ID" value="NZ_LWHB01000125.1"/>
</dbReference>
<reference evidence="1 2" key="1">
    <citation type="submission" date="2018-06" db="EMBL/GenBank/DDBJ databases">
        <authorList>
            <consortium name="Pathogen Informatics"/>
            <person name="Doyle S."/>
        </authorList>
    </citation>
    <scope>NUCLEOTIDE SEQUENCE [LARGE SCALE GENOMIC DNA]</scope>
    <source>
        <strain evidence="1 2">NCTC13337</strain>
    </source>
</reference>
<organism evidence="1 2">
    <name type="scientific">Suttonella ornithocola</name>
    <dbReference type="NCBI Taxonomy" id="279832"/>
    <lineage>
        <taxon>Bacteria</taxon>
        <taxon>Pseudomonadati</taxon>
        <taxon>Pseudomonadota</taxon>
        <taxon>Gammaproteobacteria</taxon>
        <taxon>Cardiobacteriales</taxon>
        <taxon>Cardiobacteriaceae</taxon>
        <taxon>Suttonella</taxon>
    </lineage>
</organism>
<protein>
    <submittedName>
        <fullName evidence="1">CRISPR-associated protein Cas6/Csy4, subtype I-F/YPEST</fullName>
    </submittedName>
</protein>
<dbReference type="AlphaFoldDB" id="A0A380MQY5"/>
<name>A0A380MQY5_9GAMM</name>
<dbReference type="InterPro" id="IPR042564">
    <property type="entry name" value="CRISPR-Cas6/Csy4_sf"/>
</dbReference>
<dbReference type="OrthoDB" id="259831at2"/>
<dbReference type="EMBL" id="UHIC01000001">
    <property type="protein sequence ID" value="SUO95039.1"/>
    <property type="molecule type" value="Genomic_DNA"/>
</dbReference>
<gene>
    <name evidence="1" type="ORF">NCTC13337_01064</name>
</gene>
<dbReference type="GO" id="GO:0043571">
    <property type="term" value="P:maintenance of CRISPR repeat elements"/>
    <property type="evidence" value="ECO:0007669"/>
    <property type="project" value="InterPro"/>
</dbReference>
<dbReference type="NCBIfam" id="TIGR02563">
    <property type="entry name" value="cas_Csy4"/>
    <property type="match status" value="1"/>
</dbReference>
<accession>A0A380MQY5</accession>